<evidence type="ECO:0000313" key="3">
    <source>
        <dbReference type="Proteomes" id="UP001557470"/>
    </source>
</evidence>
<dbReference type="Proteomes" id="UP001557470">
    <property type="component" value="Unassembled WGS sequence"/>
</dbReference>
<keyword evidence="1" id="KW-1133">Transmembrane helix</keyword>
<dbReference type="EMBL" id="JAGEUA010000006">
    <property type="protein sequence ID" value="KAL0972677.1"/>
    <property type="molecule type" value="Genomic_DNA"/>
</dbReference>
<reference evidence="2 3" key="1">
    <citation type="submission" date="2024-06" db="EMBL/GenBank/DDBJ databases">
        <authorList>
            <person name="Pan Q."/>
            <person name="Wen M."/>
            <person name="Jouanno E."/>
            <person name="Zahm M."/>
            <person name="Klopp C."/>
            <person name="Cabau C."/>
            <person name="Louis A."/>
            <person name="Berthelot C."/>
            <person name="Parey E."/>
            <person name="Roest Crollius H."/>
            <person name="Montfort J."/>
            <person name="Robinson-Rechavi M."/>
            <person name="Bouchez O."/>
            <person name="Lampietro C."/>
            <person name="Lopez Roques C."/>
            <person name="Donnadieu C."/>
            <person name="Postlethwait J."/>
            <person name="Bobe J."/>
            <person name="Verreycken H."/>
            <person name="Guiguen Y."/>
        </authorList>
    </citation>
    <scope>NUCLEOTIDE SEQUENCE [LARGE SCALE GENOMIC DNA]</scope>
    <source>
        <strain evidence="2">Up_M1</strain>
        <tissue evidence="2">Testis</tissue>
    </source>
</reference>
<keyword evidence="1" id="KW-0812">Transmembrane</keyword>
<sequence length="114" mass="12743">MDGETIYANFGAEKYQHFAPGLRDKTKNAVIPKSTPQISESSWKRPVLVLAVFLGLLCVLLLGLIIGLYVNLYTEFETKGELTTKVKNLTAEVNSNRNALQSYMAEMRNMPTSE</sequence>
<keyword evidence="3" id="KW-1185">Reference proteome</keyword>
<comment type="caution">
    <text evidence="2">The sequence shown here is derived from an EMBL/GenBank/DDBJ whole genome shotgun (WGS) entry which is preliminary data.</text>
</comment>
<gene>
    <name evidence="2" type="ORF">UPYG_G00193290</name>
</gene>
<evidence type="ECO:0000313" key="2">
    <source>
        <dbReference type="EMBL" id="KAL0972677.1"/>
    </source>
</evidence>
<feature type="transmembrane region" description="Helical" evidence="1">
    <location>
        <begin position="47"/>
        <end position="70"/>
    </location>
</feature>
<organism evidence="2 3">
    <name type="scientific">Umbra pygmaea</name>
    <name type="common">Eastern mudminnow</name>
    <dbReference type="NCBI Taxonomy" id="75934"/>
    <lineage>
        <taxon>Eukaryota</taxon>
        <taxon>Metazoa</taxon>
        <taxon>Chordata</taxon>
        <taxon>Craniata</taxon>
        <taxon>Vertebrata</taxon>
        <taxon>Euteleostomi</taxon>
        <taxon>Actinopterygii</taxon>
        <taxon>Neopterygii</taxon>
        <taxon>Teleostei</taxon>
        <taxon>Protacanthopterygii</taxon>
        <taxon>Esociformes</taxon>
        <taxon>Umbridae</taxon>
        <taxon>Umbra</taxon>
    </lineage>
</organism>
<proteinExistence type="predicted"/>
<protein>
    <submittedName>
        <fullName evidence="2">Uncharacterized protein</fullName>
    </submittedName>
</protein>
<dbReference type="AlphaFoldDB" id="A0ABD0X4G3"/>
<keyword evidence="1" id="KW-0472">Membrane</keyword>
<name>A0ABD0X4G3_UMBPY</name>
<accession>A0ABD0X4G3</accession>
<evidence type="ECO:0000256" key="1">
    <source>
        <dbReference type="SAM" id="Phobius"/>
    </source>
</evidence>